<dbReference type="InterPro" id="IPR052739">
    <property type="entry name" value="FAAH2"/>
</dbReference>
<evidence type="ECO:0000313" key="2">
    <source>
        <dbReference type="EMBL" id="ADB50545.1"/>
    </source>
</evidence>
<gene>
    <name evidence="2" type="ordered locus">Cwoe_2120</name>
</gene>
<dbReference type="InterPro" id="IPR023631">
    <property type="entry name" value="Amidase_dom"/>
</dbReference>
<dbReference type="AlphaFoldDB" id="D3F4H3"/>
<dbReference type="SUPFAM" id="SSF75304">
    <property type="entry name" value="Amidase signature (AS) enzymes"/>
    <property type="match status" value="1"/>
</dbReference>
<sequence length="447" mass="45246">MSTTDELTATSATTLARMIARREVSATEVLDAHLDRIAAINPTVNAVVQLAAGAADQARAADQALGRGEAVGPLHGVPFTVKDNTETAGVITAAGAPERAATTPERDATVVARMRAAGAILLGKTNCPPWGSGVETDNEVYGRTNNPHDLARTPGGSSGGEAAVIAAGGSPWGIGTDSGGSVRIPAHFCGVCALKPTQGLLPVTGVFDDEGPIGAISDPRTQVGSLARTVEDLGTMTRVIAGPDGRDGGVPPVALGDPAAVAAAGLRVAVHADNGLSAPTPETAATVRAAADVLAGAGARLADRLLPGDGHALTVEVWASYEGGMSSLDLYRLLRRWDAYRADVLAFMDDVDVVLCPVYPVPAPPHGGTAGAELRAVELQHAISYTTPFSLVGAPCAVVPFGVSPEGLPIAVQVVARPWHDHVALAVAALLEAAAERRVVAPAAVAG</sequence>
<accession>D3F4H3</accession>
<dbReference type="Gene3D" id="3.90.1300.10">
    <property type="entry name" value="Amidase signature (AS) domain"/>
    <property type="match status" value="1"/>
</dbReference>
<organism evidence="2 3">
    <name type="scientific">Conexibacter woesei (strain DSM 14684 / CCUG 47730 / CIP 108061 / JCM 11494 / NBRC 100937 / ID131577)</name>
    <dbReference type="NCBI Taxonomy" id="469383"/>
    <lineage>
        <taxon>Bacteria</taxon>
        <taxon>Bacillati</taxon>
        <taxon>Actinomycetota</taxon>
        <taxon>Thermoleophilia</taxon>
        <taxon>Solirubrobacterales</taxon>
        <taxon>Conexibacteraceae</taxon>
        <taxon>Conexibacter</taxon>
    </lineage>
</organism>
<feature type="domain" description="Amidase" evidence="1">
    <location>
        <begin position="28"/>
        <end position="309"/>
    </location>
</feature>
<evidence type="ECO:0000259" key="1">
    <source>
        <dbReference type="Pfam" id="PF01425"/>
    </source>
</evidence>
<dbReference type="InterPro" id="IPR036928">
    <property type="entry name" value="AS_sf"/>
</dbReference>
<dbReference type="PANTHER" id="PTHR43372:SF4">
    <property type="entry name" value="FATTY-ACID AMIDE HYDROLASE 2"/>
    <property type="match status" value="1"/>
</dbReference>
<evidence type="ECO:0000313" key="3">
    <source>
        <dbReference type="Proteomes" id="UP000008229"/>
    </source>
</evidence>
<keyword evidence="3" id="KW-1185">Reference proteome</keyword>
<dbReference type="HOGENOM" id="CLU_009600_0_4_11"/>
<protein>
    <submittedName>
        <fullName evidence="2">Amidase</fullName>
    </submittedName>
</protein>
<dbReference type="EMBL" id="CP001854">
    <property type="protein sequence ID" value="ADB50545.1"/>
    <property type="molecule type" value="Genomic_DNA"/>
</dbReference>
<dbReference type="KEGG" id="cwo:Cwoe_2120"/>
<dbReference type="InterPro" id="IPR020556">
    <property type="entry name" value="Amidase_CS"/>
</dbReference>
<feature type="domain" description="Amidase" evidence="1">
    <location>
        <begin position="334"/>
        <end position="422"/>
    </location>
</feature>
<proteinExistence type="predicted"/>
<reference evidence="2 3" key="1">
    <citation type="journal article" date="2010" name="Stand. Genomic Sci.">
        <title>Complete genome sequence of Conexibacter woesei type strain (ID131577).</title>
        <authorList>
            <person name="Pukall R."/>
            <person name="Lapidus A."/>
            <person name="Glavina Del Rio T."/>
            <person name="Copeland A."/>
            <person name="Tice H."/>
            <person name="Cheng J.-F."/>
            <person name="Lucas S."/>
            <person name="Chen F."/>
            <person name="Nolan M."/>
            <person name="Bruce D."/>
            <person name="Goodwin L."/>
            <person name="Pitluck S."/>
            <person name="Mavromatis K."/>
            <person name="Ivanova N."/>
            <person name="Ovchinnikova G."/>
            <person name="Pati A."/>
            <person name="Chen A."/>
            <person name="Palaniappan K."/>
            <person name="Land M."/>
            <person name="Hauser L."/>
            <person name="Chang Y.-J."/>
            <person name="Jeffries C.D."/>
            <person name="Chain P."/>
            <person name="Meincke L."/>
            <person name="Sims D."/>
            <person name="Brettin T."/>
            <person name="Detter J.C."/>
            <person name="Rohde M."/>
            <person name="Goeker M."/>
            <person name="Bristow J."/>
            <person name="Eisen J.A."/>
            <person name="Markowitz V."/>
            <person name="Kyrpides N.C."/>
            <person name="Klenk H.-P."/>
            <person name="Hugenholtz P."/>
        </authorList>
    </citation>
    <scope>NUCLEOTIDE SEQUENCE [LARGE SCALE GENOMIC DNA]</scope>
    <source>
        <strain evidence="3">DSM 14684 / CIP 108061 / JCM 11494 / NBRC 100937 / ID131577</strain>
    </source>
</reference>
<dbReference type="PANTHER" id="PTHR43372">
    <property type="entry name" value="FATTY-ACID AMIDE HYDROLASE"/>
    <property type="match status" value="1"/>
</dbReference>
<dbReference type="Proteomes" id="UP000008229">
    <property type="component" value="Chromosome"/>
</dbReference>
<dbReference type="Pfam" id="PF01425">
    <property type="entry name" value="Amidase"/>
    <property type="match status" value="2"/>
</dbReference>
<reference evidence="3" key="2">
    <citation type="submission" date="2010-01" db="EMBL/GenBank/DDBJ databases">
        <title>The complete genome of Conexibacter woesei DSM 14684.</title>
        <authorList>
            <consortium name="US DOE Joint Genome Institute (JGI-PGF)"/>
            <person name="Lucas S."/>
            <person name="Copeland A."/>
            <person name="Lapidus A."/>
            <person name="Glavina del Rio T."/>
            <person name="Dalin E."/>
            <person name="Tice H."/>
            <person name="Bruce D."/>
            <person name="Goodwin L."/>
            <person name="Pitluck S."/>
            <person name="Kyrpides N."/>
            <person name="Mavromatis K."/>
            <person name="Ivanova N."/>
            <person name="Mikhailova N."/>
            <person name="Chertkov O."/>
            <person name="Brettin T."/>
            <person name="Detter J.C."/>
            <person name="Han C."/>
            <person name="Larimer F."/>
            <person name="Land M."/>
            <person name="Hauser L."/>
            <person name="Markowitz V."/>
            <person name="Cheng J.-F."/>
            <person name="Hugenholtz P."/>
            <person name="Woyke T."/>
            <person name="Wu D."/>
            <person name="Pukall R."/>
            <person name="Steenblock K."/>
            <person name="Schneider S."/>
            <person name="Klenk H.-P."/>
            <person name="Eisen J.A."/>
        </authorList>
    </citation>
    <scope>NUCLEOTIDE SEQUENCE [LARGE SCALE GENOMIC DNA]</scope>
    <source>
        <strain evidence="3">DSM 14684 / CIP 108061 / JCM 11494 / NBRC 100937 / ID131577</strain>
    </source>
</reference>
<name>D3F4H3_CONWI</name>
<dbReference type="GO" id="GO:0012505">
    <property type="term" value="C:endomembrane system"/>
    <property type="evidence" value="ECO:0007669"/>
    <property type="project" value="TreeGrafter"/>
</dbReference>
<dbReference type="OrthoDB" id="182039at2"/>
<dbReference type="RefSeq" id="WP_012933596.1">
    <property type="nucleotide sequence ID" value="NC_013739.1"/>
</dbReference>
<dbReference type="eggNOG" id="COG0154">
    <property type="taxonomic scope" value="Bacteria"/>
</dbReference>
<dbReference type="PROSITE" id="PS00571">
    <property type="entry name" value="AMIDASES"/>
    <property type="match status" value="1"/>
</dbReference>
<dbReference type="STRING" id="469383.Cwoe_2120"/>